<evidence type="ECO:0000313" key="1">
    <source>
        <dbReference type="EMBL" id="MDR6726222.1"/>
    </source>
</evidence>
<proteinExistence type="predicted"/>
<reference evidence="1" key="1">
    <citation type="submission" date="2023-07" db="EMBL/GenBank/DDBJ databases">
        <title>Sorghum-associated microbial communities from plants grown in Nebraska, USA.</title>
        <authorList>
            <person name="Schachtman D."/>
        </authorList>
    </citation>
    <scope>NUCLEOTIDE SEQUENCE</scope>
    <source>
        <strain evidence="1">BE80</strain>
    </source>
</reference>
<accession>A0AAP5H5G5</accession>
<evidence type="ECO:0000313" key="2">
    <source>
        <dbReference type="Proteomes" id="UP001254832"/>
    </source>
</evidence>
<comment type="caution">
    <text evidence="1">The sequence shown here is derived from an EMBL/GenBank/DDBJ whole genome shotgun (WGS) entry which is preliminary data.</text>
</comment>
<sequence>MAVGSAQIKCTEQSYSGDNRDVYQMVVLRYDF</sequence>
<dbReference type="EMBL" id="JAVDTR010000015">
    <property type="protein sequence ID" value="MDR6726222.1"/>
    <property type="molecule type" value="Genomic_DNA"/>
</dbReference>
<organism evidence="1 2">
    <name type="scientific">Paenibacillus amylolyticus</name>
    <dbReference type="NCBI Taxonomy" id="1451"/>
    <lineage>
        <taxon>Bacteria</taxon>
        <taxon>Bacillati</taxon>
        <taxon>Bacillota</taxon>
        <taxon>Bacilli</taxon>
        <taxon>Bacillales</taxon>
        <taxon>Paenibacillaceae</taxon>
        <taxon>Paenibacillus</taxon>
    </lineage>
</organism>
<protein>
    <submittedName>
        <fullName evidence="1">Uncharacterized protein</fullName>
    </submittedName>
</protein>
<name>A0AAP5H5G5_PAEAM</name>
<gene>
    <name evidence="1" type="ORF">J2W91_004728</name>
</gene>
<dbReference type="Proteomes" id="UP001254832">
    <property type="component" value="Unassembled WGS sequence"/>
</dbReference>
<dbReference type="AlphaFoldDB" id="A0AAP5H5G5"/>